<dbReference type="AlphaFoldDB" id="A0A1F6URH6"/>
<feature type="transmembrane region" description="Helical" evidence="1">
    <location>
        <begin position="6"/>
        <end position="27"/>
    </location>
</feature>
<keyword evidence="1" id="KW-1133">Transmembrane helix</keyword>
<organism evidence="2 3">
    <name type="scientific">Candidatus Nomurabacteria bacterium RIFCSPHIGHO2_01_FULL_38_19</name>
    <dbReference type="NCBI Taxonomy" id="1801732"/>
    <lineage>
        <taxon>Bacteria</taxon>
        <taxon>Candidatus Nomuraibacteriota</taxon>
    </lineage>
</organism>
<evidence type="ECO:0000313" key="3">
    <source>
        <dbReference type="Proteomes" id="UP000177869"/>
    </source>
</evidence>
<keyword evidence="1" id="KW-0472">Membrane</keyword>
<accession>A0A1F6URH6</accession>
<reference evidence="2 3" key="1">
    <citation type="journal article" date="2016" name="Nat. Commun.">
        <title>Thousands of microbial genomes shed light on interconnected biogeochemical processes in an aquifer system.</title>
        <authorList>
            <person name="Anantharaman K."/>
            <person name="Brown C.T."/>
            <person name="Hug L.A."/>
            <person name="Sharon I."/>
            <person name="Castelle C.J."/>
            <person name="Probst A.J."/>
            <person name="Thomas B.C."/>
            <person name="Singh A."/>
            <person name="Wilkins M.J."/>
            <person name="Karaoz U."/>
            <person name="Brodie E.L."/>
            <person name="Williams K.H."/>
            <person name="Hubbard S.S."/>
            <person name="Banfield J.F."/>
        </authorList>
    </citation>
    <scope>NUCLEOTIDE SEQUENCE [LARGE SCALE GENOMIC DNA]</scope>
</reference>
<evidence type="ECO:0000313" key="2">
    <source>
        <dbReference type="EMBL" id="OGI59990.1"/>
    </source>
</evidence>
<dbReference type="Proteomes" id="UP000177869">
    <property type="component" value="Unassembled WGS sequence"/>
</dbReference>
<proteinExistence type="predicted"/>
<gene>
    <name evidence="2" type="ORF">A2814_00400</name>
</gene>
<name>A0A1F6URH6_9BACT</name>
<sequence length="77" mass="9058">MQVFFLISSVGFVVLFLLVAVFLFYLIRAMRTFSRISDKLEKGVDEVGDATKDMVKDIMESLVYKFLFRKKKKRKII</sequence>
<evidence type="ECO:0000256" key="1">
    <source>
        <dbReference type="SAM" id="Phobius"/>
    </source>
</evidence>
<protein>
    <submittedName>
        <fullName evidence="2">Uncharacterized protein</fullName>
    </submittedName>
</protein>
<dbReference type="EMBL" id="MFTI01000019">
    <property type="protein sequence ID" value="OGI59990.1"/>
    <property type="molecule type" value="Genomic_DNA"/>
</dbReference>
<keyword evidence="1" id="KW-0812">Transmembrane</keyword>
<comment type="caution">
    <text evidence="2">The sequence shown here is derived from an EMBL/GenBank/DDBJ whole genome shotgun (WGS) entry which is preliminary data.</text>
</comment>